<reference evidence="7" key="2">
    <citation type="submission" date="2018-10" db="UniProtKB">
        <authorList>
            <consortium name="EnsemblPlants"/>
        </authorList>
    </citation>
    <scope>IDENTIFICATION</scope>
</reference>
<keyword evidence="8" id="KW-1185">Reference proteome</keyword>
<dbReference type="InterPro" id="IPR027417">
    <property type="entry name" value="P-loop_NTPase"/>
</dbReference>
<dbReference type="Gramene" id="TraesLDM2D03G01266010.1">
    <property type="protein sequence ID" value="TraesLDM2D03G01266010.1"/>
    <property type="gene ID" value="TraesLDM2D03G01266010"/>
</dbReference>
<dbReference type="InterPro" id="IPR002182">
    <property type="entry name" value="NB-ARC"/>
</dbReference>
<dbReference type="GO" id="GO:0006952">
    <property type="term" value="P:defense response"/>
    <property type="evidence" value="ECO:0007669"/>
    <property type="project" value="UniProtKB-KW"/>
</dbReference>
<dbReference type="Gramene" id="TraesSTA2D03G01253920.1">
    <property type="protein sequence ID" value="TraesSTA2D03G01253920.1"/>
    <property type="gene ID" value="TraesSTA2D03G01253920"/>
</dbReference>
<feature type="region of interest" description="Disordered" evidence="3">
    <location>
        <begin position="94"/>
        <end position="147"/>
    </location>
</feature>
<feature type="compositionally biased region" description="Low complexity" evidence="3">
    <location>
        <begin position="104"/>
        <end position="120"/>
    </location>
</feature>
<dbReference type="PRINTS" id="PR00364">
    <property type="entry name" value="DISEASERSIST"/>
</dbReference>
<dbReference type="SMR" id="A0A3B6DKP5"/>
<feature type="domain" description="NB-ARC" evidence="4">
    <location>
        <begin position="224"/>
        <end position="388"/>
    </location>
</feature>
<evidence type="ECO:0000259" key="4">
    <source>
        <dbReference type="Pfam" id="PF00931"/>
    </source>
</evidence>
<evidence type="ECO:0000259" key="5">
    <source>
        <dbReference type="Pfam" id="PF23559"/>
    </source>
</evidence>
<evidence type="ECO:0000256" key="1">
    <source>
        <dbReference type="ARBA" id="ARBA00022614"/>
    </source>
</evidence>
<evidence type="ECO:0000256" key="3">
    <source>
        <dbReference type="SAM" id="MobiDB-lite"/>
    </source>
</evidence>
<dbReference type="STRING" id="4565.A0A3B6DKP5"/>
<feature type="compositionally biased region" description="Basic and acidic residues" evidence="3">
    <location>
        <begin position="1"/>
        <end position="10"/>
    </location>
</feature>
<dbReference type="Gramene" id="TraesCS2D02G466600.1">
    <property type="protein sequence ID" value="TraesCS2D02G466600.1"/>
    <property type="gene ID" value="TraesCS2D02G466600"/>
</dbReference>
<dbReference type="OrthoDB" id="689569at2759"/>
<dbReference type="Gene3D" id="3.80.10.10">
    <property type="entry name" value="Ribonuclease Inhibitor"/>
    <property type="match status" value="4"/>
</dbReference>
<sequence length="1460" mass="163690">MRNHLEKEHSVICTKRPGAHPPNLSSTGEPIVIGSSSKGKGKKRRSKAWDSFDVIKEVNGQPIKARCKYCPTEIKCGTGNGTAGMLNHNKICKKKPGLDDQPPNSSSTNDTTANDATTNARPNLIGDSSSRKRRRVDEESAQNIAANTSTPWNKAELSNRIQQIISRLQDIRGEVSEVFKLHESDSASSLDHNRSTTSDQHLRTSSLISRQLYGRVAEKKSILKLMMSDDTSNSIIVLPIVGVAGVGKTALTQLVYNEPNVESRFQHRVWIWVSRNFDEVRITREMLNFVSREKHEEINCFVKLQEILKIHVKSKRVLIILDDVWDDMNDCRWNQLLAPFKFNSANGNVILVTTRKLSVAKMVGTTEPIKIGALEEDDFWLLFKSCALGDRASENPGNLCTIGRQIAGKLKGNPLAAVTAGALLRDHLTVDHWSNILKKEDWKSLGLSGGIMPALKLSYDELPYHLQRCLSYCSIFPNKHKFSGKDLVYIWISQGFVSCANLSKSLEEIGWQYLIDMTNMGLFQQVRGEESSSFFHSNCQTWYVMCGLMHDFARMISRTECATIDGLQCNGMMSTVRHLSIVTDSAYKKDQHGNILRNEKFEEYLRSTVTSVGKLRTLILLGHYDSFFSQLFKDIFKEAHNLHLLQMSATSADFSSFLCGLASAVHLRYLKLESDGLEGDFPQVLVNLFHLQVLDVGSNTDPILPNGMHNLVNLRYLVAEKGVYSSIASIGSMTSLQQLHNIKVQFSCIGFEITQLQSMNELVQLGVSELENVKTRYEANGAKLRDKRHLEELRLLWTHTPSRDEYATDTSFQHPVDNVERDVELLPMVERGPSSEPCLDRAREVLEGLEPHQDLKHLQISGYYGATSPTWLANNISVTSLRTLHLDSCGEWEILPFMERFPLLIKLKLTNLRKVIEVLVPSLEELVLVEMPKLQRCLCISVGGLSSSLRALHIDKCQALKTFDLFMNDHKIKLEQRPWLSGLRKLIMRDCPHLKVLNPLPPSATFSELLISGVSTLPSMKGSSSETLHIGSFNWFIDHSSGELTVLDDKILAFHNLRRIKLMRIYGCRNLTSISFEGFSHLVSLERLEIHWCEKLFSSHVFPEHILEDVPTANCKAFPSLESLTIEFCGIAGKWLSLMLQHAPNLEELILENCPRITTLLSTEEEENSPSNLIMDRGYSSSGNLDDALAGLAQDELLHVPSNPVSSLRKITIQGCPCLTFNGSKNGFSRFTSLEEITIYNCPELFSPLVHKAGNDDRTNGRWLFPTSLGELDIDGYSQETLQPCFPSPLTSLKKLEVLSSPGLESLQLQSCTALEELIIGGCGSLTALEGLQSIGNLRHLKVSDCPGLPPYLESLSRQGYEICPRLEGLHIDDPSVLSKSFCKHLTSLQRLELGHLSMEATTLTDEQERALLLLKSLQELDICGCYHLVDLPARLDTLTSLNRFKIHSCSIISRLPLAF</sequence>
<reference evidence="7" key="1">
    <citation type="submission" date="2018-08" db="EMBL/GenBank/DDBJ databases">
        <authorList>
            <person name="Rossello M."/>
        </authorList>
    </citation>
    <scope>NUCLEOTIDE SEQUENCE [LARGE SCALE GENOMIC DNA]</scope>
    <source>
        <strain evidence="7">cv. Chinese Spring</strain>
    </source>
</reference>
<dbReference type="Gramene" id="TraesCS2D03G1041600.1">
    <property type="protein sequence ID" value="TraesCS2D03G1041600.1.CDS"/>
    <property type="gene ID" value="TraesCS2D03G1041600"/>
</dbReference>
<keyword evidence="1" id="KW-0433">Leucine-rich repeat</keyword>
<evidence type="ECO:0000256" key="2">
    <source>
        <dbReference type="ARBA" id="ARBA00022821"/>
    </source>
</evidence>
<dbReference type="SMART" id="SM00614">
    <property type="entry name" value="ZnF_BED"/>
    <property type="match status" value="1"/>
</dbReference>
<dbReference type="Gene3D" id="1.10.10.10">
    <property type="entry name" value="Winged helix-like DNA-binding domain superfamily/Winged helix DNA-binding domain"/>
    <property type="match status" value="1"/>
</dbReference>
<dbReference type="SMART" id="SM00367">
    <property type="entry name" value="LRR_CC"/>
    <property type="match status" value="4"/>
</dbReference>
<protein>
    <submittedName>
        <fullName evidence="7">Uncharacterized protein</fullName>
    </submittedName>
</protein>
<feature type="domain" description="R13L1/DRL21-like LRR repeat region" evidence="6">
    <location>
        <begin position="753"/>
        <end position="911"/>
    </location>
</feature>
<dbReference type="Gramene" id="TraesNOR2D03G01281510.1">
    <property type="protein sequence ID" value="TraesNOR2D03G01281510.1"/>
    <property type="gene ID" value="TraesNOR2D03G01281510"/>
</dbReference>
<dbReference type="PANTHER" id="PTHR36766:SF73">
    <property type="entry name" value="NB-ARC DOMAIN-CONTAINING PROTEIN"/>
    <property type="match status" value="1"/>
</dbReference>
<dbReference type="Gramene" id="TraesMAC2D03G01263040.1">
    <property type="protein sequence ID" value="TraesMAC2D03G01263040.1"/>
    <property type="gene ID" value="TraesMAC2D03G01263040"/>
</dbReference>
<dbReference type="Gramene" id="TraesLAC2D03G01216570.1">
    <property type="protein sequence ID" value="TraesLAC2D03G01216570.1"/>
    <property type="gene ID" value="TraesLAC2D03G01216570"/>
</dbReference>
<dbReference type="InterPro" id="IPR036388">
    <property type="entry name" value="WH-like_DNA-bd_sf"/>
</dbReference>
<accession>A0A3B6DKP5</accession>
<dbReference type="SUPFAM" id="SSF52058">
    <property type="entry name" value="L domain-like"/>
    <property type="match status" value="2"/>
</dbReference>
<name>A0A3B6DKP5_WHEAT</name>
<dbReference type="EnsemblPlants" id="TraesCS2D02G466600.1">
    <property type="protein sequence ID" value="TraesCS2D02G466600.1"/>
    <property type="gene ID" value="TraesCS2D02G466600"/>
</dbReference>
<dbReference type="Pfam" id="PF25019">
    <property type="entry name" value="LRR_R13L1-DRL21"/>
    <property type="match status" value="1"/>
</dbReference>
<dbReference type="SUPFAM" id="SSF52540">
    <property type="entry name" value="P-loop containing nucleoside triphosphate hydrolases"/>
    <property type="match status" value="1"/>
</dbReference>
<dbReference type="Pfam" id="PF00931">
    <property type="entry name" value="NB-ARC"/>
    <property type="match status" value="1"/>
</dbReference>
<dbReference type="GO" id="GO:0043531">
    <property type="term" value="F:ADP binding"/>
    <property type="evidence" value="ECO:0007669"/>
    <property type="project" value="InterPro"/>
</dbReference>
<dbReference type="InterPro" id="IPR032675">
    <property type="entry name" value="LRR_dom_sf"/>
</dbReference>
<dbReference type="Pfam" id="PF23559">
    <property type="entry name" value="WHD_DRP"/>
    <property type="match status" value="1"/>
</dbReference>
<dbReference type="PaxDb" id="4565-Traes_2DL_49884CCD5.2"/>
<dbReference type="InterPro" id="IPR058922">
    <property type="entry name" value="WHD_DRP"/>
</dbReference>
<dbReference type="Proteomes" id="UP000019116">
    <property type="component" value="Chromosome 2D"/>
</dbReference>
<proteinExistence type="predicted"/>
<dbReference type="InterPro" id="IPR056789">
    <property type="entry name" value="LRR_R13L1-DRL21"/>
</dbReference>
<keyword evidence="2" id="KW-0611">Plant defense</keyword>
<dbReference type="PANTHER" id="PTHR36766">
    <property type="entry name" value="PLANT BROAD-SPECTRUM MILDEW RESISTANCE PROTEIN RPW8"/>
    <property type="match status" value="1"/>
</dbReference>
<dbReference type="InterPro" id="IPR006553">
    <property type="entry name" value="Leu-rich_rpt_Cys-con_subtyp"/>
</dbReference>
<evidence type="ECO:0000259" key="6">
    <source>
        <dbReference type="Pfam" id="PF25019"/>
    </source>
</evidence>
<dbReference type="Gramene" id="TraesWEE_scaffold_030386_01G000300.1">
    <property type="protein sequence ID" value="TraesWEE_scaffold_030386_01G000300.1"/>
    <property type="gene ID" value="TraesWEE_scaffold_030386_01G000300"/>
</dbReference>
<dbReference type="OMA" id="KCENARD"/>
<feature type="region of interest" description="Disordered" evidence="3">
    <location>
        <begin position="1"/>
        <end position="48"/>
    </location>
</feature>
<evidence type="ECO:0000313" key="8">
    <source>
        <dbReference type="Proteomes" id="UP000019116"/>
    </source>
</evidence>
<dbReference type="Gene3D" id="3.40.50.300">
    <property type="entry name" value="P-loop containing nucleotide triphosphate hydrolases"/>
    <property type="match status" value="1"/>
</dbReference>
<evidence type="ECO:0000313" key="7">
    <source>
        <dbReference type="EnsemblPlants" id="TraesCS2D02G466600.1"/>
    </source>
</evidence>
<feature type="domain" description="Disease resistance protein winged helix" evidence="5">
    <location>
        <begin position="475"/>
        <end position="553"/>
    </location>
</feature>
<organism evidence="7">
    <name type="scientific">Triticum aestivum</name>
    <name type="common">Wheat</name>
    <dbReference type="NCBI Taxonomy" id="4565"/>
    <lineage>
        <taxon>Eukaryota</taxon>
        <taxon>Viridiplantae</taxon>
        <taxon>Streptophyta</taxon>
        <taxon>Embryophyta</taxon>
        <taxon>Tracheophyta</taxon>
        <taxon>Spermatophyta</taxon>
        <taxon>Magnoliopsida</taxon>
        <taxon>Liliopsida</taxon>
        <taxon>Poales</taxon>
        <taxon>Poaceae</taxon>
        <taxon>BOP clade</taxon>
        <taxon>Pooideae</taxon>
        <taxon>Triticodae</taxon>
        <taxon>Triticeae</taxon>
        <taxon>Triticinae</taxon>
        <taxon>Triticum</taxon>
    </lineage>
</organism>